<dbReference type="GeneID" id="73327377"/>
<dbReference type="AlphaFoldDB" id="A0AA37LHI0"/>
<dbReference type="Pfam" id="PF00190">
    <property type="entry name" value="Cupin_1"/>
    <property type="match status" value="1"/>
</dbReference>
<dbReference type="Gene3D" id="2.60.120.10">
    <property type="entry name" value="Jelly Rolls"/>
    <property type="match status" value="2"/>
</dbReference>
<reference evidence="2 3" key="1">
    <citation type="submission" date="2022-03" db="EMBL/GenBank/DDBJ databases">
        <title>Genome data of Colletotrichum spp.</title>
        <authorList>
            <person name="Utami Y.D."/>
            <person name="Hiruma K."/>
        </authorList>
    </citation>
    <scope>NUCLEOTIDE SEQUENCE [LARGE SCALE GENOMIC DNA]</scope>
    <source>
        <strain evidence="2 3">MAFF 239500</strain>
    </source>
</reference>
<proteinExistence type="predicted"/>
<comment type="caution">
    <text evidence="2">The sequence shown here is derived from an EMBL/GenBank/DDBJ whole genome shotgun (WGS) entry which is preliminary data.</text>
</comment>
<dbReference type="EMBL" id="BQXU01000016">
    <property type="protein sequence ID" value="GKT46394.1"/>
    <property type="molecule type" value="Genomic_DNA"/>
</dbReference>
<dbReference type="InterPro" id="IPR014710">
    <property type="entry name" value="RmlC-like_jellyroll"/>
</dbReference>
<accession>A0AA37LHI0</accession>
<evidence type="ECO:0000313" key="3">
    <source>
        <dbReference type="Proteomes" id="UP001055115"/>
    </source>
</evidence>
<organism evidence="2 3">
    <name type="scientific">Colletotrichum spaethianum</name>
    <dbReference type="NCBI Taxonomy" id="700344"/>
    <lineage>
        <taxon>Eukaryota</taxon>
        <taxon>Fungi</taxon>
        <taxon>Dikarya</taxon>
        <taxon>Ascomycota</taxon>
        <taxon>Pezizomycotina</taxon>
        <taxon>Sordariomycetes</taxon>
        <taxon>Hypocreomycetidae</taxon>
        <taxon>Glomerellales</taxon>
        <taxon>Glomerellaceae</taxon>
        <taxon>Colletotrichum</taxon>
        <taxon>Colletotrichum spaethianum species complex</taxon>
    </lineage>
</organism>
<dbReference type="Proteomes" id="UP001055115">
    <property type="component" value="Unassembled WGS sequence"/>
</dbReference>
<gene>
    <name evidence="2" type="ORF">ColSpa_06575</name>
</gene>
<name>A0AA37LHI0_9PEZI</name>
<dbReference type="SUPFAM" id="SSF51182">
    <property type="entry name" value="RmlC-like cupins"/>
    <property type="match status" value="1"/>
</dbReference>
<dbReference type="InterPro" id="IPR006045">
    <property type="entry name" value="Cupin_1"/>
</dbReference>
<dbReference type="PANTHER" id="PTHR36440">
    <property type="entry name" value="PUTATIVE (AFU_ORTHOLOGUE AFUA_8G07350)-RELATED"/>
    <property type="match status" value="1"/>
</dbReference>
<sequence length="184" mass="20280">MPLRGPVPVKLFKKEDSEKISVGPMTIYIFEDGSNTDNRIGCMTLELPPATSGPPLHWHRFHDECFFITKGGGLDHVARYSVNELGRGHVLLADVDDESGTVRFKTPEGDVDAEEGQVMVVPPRAIHSFANASETEPAEFFMTSTPDFRTIGKTVAEGKKMSPDETQRLMALFGTFPPDVESEP</sequence>
<protein>
    <recommendedName>
        <fullName evidence="1">Cupin type-1 domain-containing protein</fullName>
    </recommendedName>
</protein>
<dbReference type="InterPro" id="IPR053146">
    <property type="entry name" value="QDO-like"/>
</dbReference>
<dbReference type="InterPro" id="IPR011051">
    <property type="entry name" value="RmlC_Cupin_sf"/>
</dbReference>
<dbReference type="PANTHER" id="PTHR36440:SF1">
    <property type="entry name" value="PUTATIVE (AFU_ORTHOLOGUE AFUA_8G07350)-RELATED"/>
    <property type="match status" value="1"/>
</dbReference>
<dbReference type="RefSeq" id="XP_049128744.1">
    <property type="nucleotide sequence ID" value="XM_049272787.1"/>
</dbReference>
<feature type="domain" description="Cupin type-1" evidence="1">
    <location>
        <begin position="55"/>
        <end position="152"/>
    </location>
</feature>
<evidence type="ECO:0000259" key="1">
    <source>
        <dbReference type="Pfam" id="PF00190"/>
    </source>
</evidence>
<evidence type="ECO:0000313" key="2">
    <source>
        <dbReference type="EMBL" id="GKT46394.1"/>
    </source>
</evidence>
<keyword evidence="3" id="KW-1185">Reference proteome</keyword>